<evidence type="ECO:0000256" key="2">
    <source>
        <dbReference type="ARBA" id="ARBA00023004"/>
    </source>
</evidence>
<keyword evidence="1" id="KW-0479">Metal-binding</keyword>
<evidence type="ECO:0000313" key="5">
    <source>
        <dbReference type="EMBL" id="WFD10747.1"/>
    </source>
</evidence>
<evidence type="ECO:0000256" key="1">
    <source>
        <dbReference type="ARBA" id="ARBA00022723"/>
    </source>
</evidence>
<protein>
    <submittedName>
        <fullName evidence="5">[FeFe] hydrogenase, group A</fullName>
    </submittedName>
</protein>
<dbReference type="Pfam" id="PF02256">
    <property type="entry name" value="Fe_hyd_SSU"/>
    <property type="match status" value="1"/>
</dbReference>
<reference evidence="5 6" key="1">
    <citation type="submission" date="2023-03" db="EMBL/GenBank/DDBJ databases">
        <title>Complete genome sequence of Tepidibacter sp. SWIR-1, isolated from a deep-sea hydrothermal vent.</title>
        <authorList>
            <person name="Li X."/>
        </authorList>
    </citation>
    <scope>NUCLEOTIDE SEQUENCE [LARGE SCALE GENOMIC DNA]</scope>
    <source>
        <strain evidence="5 6">SWIR-1</strain>
    </source>
</reference>
<dbReference type="InterPro" id="IPR017900">
    <property type="entry name" value="4Fe4S_Fe_S_CS"/>
</dbReference>
<dbReference type="Pfam" id="PF02906">
    <property type="entry name" value="Fe_hyd_lg_C"/>
    <property type="match status" value="1"/>
</dbReference>
<dbReference type="InterPro" id="IPR050340">
    <property type="entry name" value="Cytosolic_Fe-S_CAF"/>
</dbReference>
<sequence length="457" mass="50761">MIVNIDKEICTGCRRCASVCPVDAIEGKQGEAQSINEDKCIICGQCVQICSAYSSEFEEETTPIDIKLKERGMLETVKEPLFAAYNVCDVEKVKNSLSNDKLYTVVQCAPAVRVALAEDFGLDLGSLTDKKLAAVLRRMGFDRVYDTNFSADLTIMEEGSELIKRVSENSNLPMFTSCCPAWVKFMEQEYPELLNHLSSCKSPQQMAGAIFKTYGADIDNVDAKDIFSVSVMPCTCKKFECDRDEMNSSGYKDVDVVITTRELGYLIKDMGIDFKYIEEETFDNPLGDYTGAGTLFGTTGGVMEAAIRTGYELITKESIPNIDINSVRGQNGVTKSSIDVGDIKLNVAVVSGLENVRPILEDIKNNKSDLHFIEVMTCPEGCISGGGQPKVILDKYKKMAYDNRKESLYTHDGECGVRKSHENNSIKKLYDEFLGEPLGEKSHHLLHTEYASRKEKC</sequence>
<gene>
    <name evidence="5" type="ORF">P4S50_01340</name>
</gene>
<dbReference type="SMART" id="SM00902">
    <property type="entry name" value="Fe_hyd_SSU"/>
    <property type="match status" value="1"/>
</dbReference>
<dbReference type="InterPro" id="IPR036991">
    <property type="entry name" value="Fe_hydrogenase_ssu_sf"/>
</dbReference>
<dbReference type="RefSeq" id="WP_277732714.1">
    <property type="nucleotide sequence ID" value="NZ_CP120733.1"/>
</dbReference>
<dbReference type="Gene3D" id="3.40.950.10">
    <property type="entry name" value="Fe-only Hydrogenase (Larger Subunit), Chain L, domain 3"/>
    <property type="match status" value="1"/>
</dbReference>
<keyword evidence="3" id="KW-0411">Iron-sulfur</keyword>
<dbReference type="PROSITE" id="PS00198">
    <property type="entry name" value="4FE4S_FER_1"/>
    <property type="match status" value="1"/>
</dbReference>
<dbReference type="Gene3D" id="3.30.70.20">
    <property type="match status" value="1"/>
</dbReference>
<dbReference type="NCBIfam" id="TIGR02512">
    <property type="entry name" value="FeFe_hydrog_A"/>
    <property type="match status" value="1"/>
</dbReference>
<dbReference type="InterPro" id="IPR003149">
    <property type="entry name" value="Fe_hydrogenase_ssu"/>
</dbReference>
<dbReference type="InterPro" id="IPR013352">
    <property type="entry name" value="Fe_hydrogenase_subset"/>
</dbReference>
<dbReference type="Gene3D" id="4.10.260.20">
    <property type="entry name" value="Iron hydrogenase, small subunit"/>
    <property type="match status" value="1"/>
</dbReference>
<dbReference type="EMBL" id="CP120733">
    <property type="protein sequence ID" value="WFD10747.1"/>
    <property type="molecule type" value="Genomic_DNA"/>
</dbReference>
<evidence type="ECO:0000256" key="3">
    <source>
        <dbReference type="ARBA" id="ARBA00023014"/>
    </source>
</evidence>
<dbReference type="PROSITE" id="PS51379">
    <property type="entry name" value="4FE4S_FER_2"/>
    <property type="match status" value="2"/>
</dbReference>
<organism evidence="5 6">
    <name type="scientific">Tepidibacter hydrothermalis</name>
    <dbReference type="NCBI Taxonomy" id="3036126"/>
    <lineage>
        <taxon>Bacteria</taxon>
        <taxon>Bacillati</taxon>
        <taxon>Bacillota</taxon>
        <taxon>Clostridia</taxon>
        <taxon>Peptostreptococcales</taxon>
        <taxon>Peptostreptococcaceae</taxon>
        <taxon>Tepidibacter</taxon>
    </lineage>
</organism>
<dbReference type="Gene3D" id="3.40.50.1780">
    <property type="match status" value="1"/>
</dbReference>
<dbReference type="SUPFAM" id="SSF54862">
    <property type="entry name" value="4Fe-4S ferredoxins"/>
    <property type="match status" value="1"/>
</dbReference>
<keyword evidence="6" id="KW-1185">Reference proteome</keyword>
<proteinExistence type="predicted"/>
<accession>A0ABY8ECT5</accession>
<dbReference type="InterPro" id="IPR017896">
    <property type="entry name" value="4Fe4S_Fe-S-bd"/>
</dbReference>
<dbReference type="SUPFAM" id="SSF53920">
    <property type="entry name" value="Fe-only hydrogenase"/>
    <property type="match status" value="1"/>
</dbReference>
<evidence type="ECO:0000259" key="4">
    <source>
        <dbReference type="PROSITE" id="PS51379"/>
    </source>
</evidence>
<feature type="domain" description="4Fe-4S ferredoxin-type" evidence="4">
    <location>
        <begin position="1"/>
        <end position="30"/>
    </location>
</feature>
<dbReference type="InterPro" id="IPR009016">
    <property type="entry name" value="Fe_hydrogenase"/>
</dbReference>
<evidence type="ECO:0000313" key="6">
    <source>
        <dbReference type="Proteomes" id="UP001222800"/>
    </source>
</evidence>
<name>A0ABY8ECT5_9FIRM</name>
<dbReference type="PANTHER" id="PTHR11615">
    <property type="entry name" value="NITRATE, FORMATE, IRON DEHYDROGENASE"/>
    <property type="match status" value="1"/>
</dbReference>
<dbReference type="InterPro" id="IPR004108">
    <property type="entry name" value="Fe_hydrogenase_lsu_C"/>
</dbReference>
<dbReference type="Proteomes" id="UP001222800">
    <property type="component" value="Chromosome"/>
</dbReference>
<dbReference type="Pfam" id="PF13237">
    <property type="entry name" value="Fer4_10"/>
    <property type="match status" value="1"/>
</dbReference>
<feature type="domain" description="4Fe-4S ferredoxin-type" evidence="4">
    <location>
        <begin position="31"/>
        <end position="60"/>
    </location>
</feature>
<keyword evidence="2" id="KW-0408">Iron</keyword>